<evidence type="ECO:0000313" key="9">
    <source>
        <dbReference type="Proteomes" id="UP000274504"/>
    </source>
</evidence>
<evidence type="ECO:0000313" key="8">
    <source>
        <dbReference type="EMBL" id="VUZ48208.1"/>
    </source>
</evidence>
<dbReference type="PROSITE" id="PS00108">
    <property type="entry name" value="PROTEIN_KINASE_ST"/>
    <property type="match status" value="1"/>
</dbReference>
<dbReference type="Proteomes" id="UP000274504">
    <property type="component" value="Unassembled WGS sequence"/>
</dbReference>
<evidence type="ECO:0000256" key="4">
    <source>
        <dbReference type="ARBA" id="ARBA00022777"/>
    </source>
</evidence>
<gene>
    <name evidence="7" type="ORF">HDID_LOCUS9231</name>
    <name evidence="8" type="ORF">WMSIL1_LOCUS7540</name>
</gene>
<dbReference type="AlphaFoldDB" id="A0A0R3SUP3"/>
<dbReference type="SMART" id="SM00220">
    <property type="entry name" value="S_TKc"/>
    <property type="match status" value="1"/>
</dbReference>
<dbReference type="Gene3D" id="3.30.200.20">
    <property type="entry name" value="Phosphorylase Kinase, domain 1"/>
    <property type="match status" value="1"/>
</dbReference>
<evidence type="ECO:0000259" key="6">
    <source>
        <dbReference type="PROSITE" id="PS50011"/>
    </source>
</evidence>
<evidence type="ECO:0000256" key="5">
    <source>
        <dbReference type="ARBA" id="ARBA00022840"/>
    </source>
</evidence>
<keyword evidence="2" id="KW-0808">Transferase</keyword>
<dbReference type="GO" id="GO:0005524">
    <property type="term" value="F:ATP binding"/>
    <property type="evidence" value="ECO:0007669"/>
    <property type="project" value="UniProtKB-KW"/>
</dbReference>
<keyword evidence="3" id="KW-0547">Nucleotide-binding</keyword>
<dbReference type="STRING" id="6216.A0A0R3SUP3"/>
<evidence type="ECO:0000256" key="2">
    <source>
        <dbReference type="ARBA" id="ARBA00022679"/>
    </source>
</evidence>
<reference evidence="8 10" key="3">
    <citation type="submission" date="2019-07" db="EMBL/GenBank/DDBJ databases">
        <authorList>
            <person name="Jastrzebski P J."/>
            <person name="Paukszto L."/>
            <person name="Jastrzebski P J."/>
        </authorList>
    </citation>
    <scope>NUCLEOTIDE SEQUENCE [LARGE SCALE GENOMIC DNA]</scope>
    <source>
        <strain evidence="8 10">WMS-il1</strain>
    </source>
</reference>
<dbReference type="InterPro" id="IPR011009">
    <property type="entry name" value="Kinase-like_dom_sf"/>
</dbReference>
<evidence type="ECO:0000313" key="11">
    <source>
        <dbReference type="WBParaSite" id="HDID_0000923301-mRNA-1"/>
    </source>
</evidence>
<proteinExistence type="predicted"/>
<evidence type="ECO:0000256" key="1">
    <source>
        <dbReference type="ARBA" id="ARBA00022527"/>
    </source>
</evidence>
<dbReference type="Pfam" id="PF00069">
    <property type="entry name" value="Pkinase"/>
    <property type="match status" value="1"/>
</dbReference>
<organism evidence="11">
    <name type="scientific">Hymenolepis diminuta</name>
    <name type="common">Rat tapeworm</name>
    <dbReference type="NCBI Taxonomy" id="6216"/>
    <lineage>
        <taxon>Eukaryota</taxon>
        <taxon>Metazoa</taxon>
        <taxon>Spiralia</taxon>
        <taxon>Lophotrochozoa</taxon>
        <taxon>Platyhelminthes</taxon>
        <taxon>Cestoda</taxon>
        <taxon>Eucestoda</taxon>
        <taxon>Cyclophyllidea</taxon>
        <taxon>Hymenolepididae</taxon>
        <taxon>Hymenolepis</taxon>
    </lineage>
</organism>
<evidence type="ECO:0000313" key="10">
    <source>
        <dbReference type="Proteomes" id="UP000321570"/>
    </source>
</evidence>
<name>A0A0R3SUP3_HYMDI</name>
<dbReference type="EMBL" id="CABIJS010000277">
    <property type="protein sequence ID" value="VUZ48208.1"/>
    <property type="molecule type" value="Genomic_DNA"/>
</dbReference>
<evidence type="ECO:0000256" key="3">
    <source>
        <dbReference type="ARBA" id="ARBA00022741"/>
    </source>
</evidence>
<dbReference type="Proteomes" id="UP000321570">
    <property type="component" value="Unassembled WGS sequence"/>
</dbReference>
<sequence>MRIEDFQIVRVIGAGKHTIIYEVVHTHDRNKSARYAMKRYFLSETTSIHRALQERKILQRLITSSEPSPFVSSFFWAIGGWKTPCVITTLGSTYNLFDLRKSQCVLTEEDACFYICEIMCGLEYIHQMEIVHRDIKLENILLSETGHVIIADFDLAYDLRGHGRGLNSALVVGTYEYMAPEIANSGPVTTKADIFSLGALSAHLVTLEFRPNAVSKSRRIHMAKVGFYDKENITPLSRAMRNFLNTCLHPNYLERPEVLELKSMQYFNSIDWMEVAACRRKPPFQISQIHYSNFDNFIIDPTNEVLINAAFGQNKPIIEGHQKLSDISKLDVVPVNLIELELNGYTDERIKRKFKSFDFVNPFLLELESKNEQTQQ</sequence>
<keyword evidence="5" id="KW-0067">ATP-binding</keyword>
<dbReference type="EMBL" id="UYSG01011242">
    <property type="protein sequence ID" value="VDL61549.1"/>
    <property type="molecule type" value="Genomic_DNA"/>
</dbReference>
<keyword evidence="4" id="KW-0418">Kinase</keyword>
<dbReference type="Gene3D" id="1.10.510.10">
    <property type="entry name" value="Transferase(Phosphotransferase) domain 1"/>
    <property type="match status" value="1"/>
</dbReference>
<dbReference type="InterPro" id="IPR008271">
    <property type="entry name" value="Ser/Thr_kinase_AS"/>
</dbReference>
<dbReference type="PROSITE" id="PS50011">
    <property type="entry name" value="PROTEIN_KINASE_DOM"/>
    <property type="match status" value="1"/>
</dbReference>
<evidence type="ECO:0000313" key="7">
    <source>
        <dbReference type="EMBL" id="VDL61549.1"/>
    </source>
</evidence>
<keyword evidence="1" id="KW-0723">Serine/threonine-protein kinase</keyword>
<dbReference type="GO" id="GO:0004674">
    <property type="term" value="F:protein serine/threonine kinase activity"/>
    <property type="evidence" value="ECO:0007669"/>
    <property type="project" value="UniProtKB-KW"/>
</dbReference>
<dbReference type="SUPFAM" id="SSF56112">
    <property type="entry name" value="Protein kinase-like (PK-like)"/>
    <property type="match status" value="1"/>
</dbReference>
<dbReference type="WBParaSite" id="HDID_0000923301-mRNA-1">
    <property type="protein sequence ID" value="HDID_0000923301-mRNA-1"/>
    <property type="gene ID" value="HDID_0000923301"/>
</dbReference>
<reference evidence="11" key="1">
    <citation type="submission" date="2017-02" db="UniProtKB">
        <authorList>
            <consortium name="WormBaseParasite"/>
        </authorList>
    </citation>
    <scope>IDENTIFICATION</scope>
</reference>
<accession>A0A0R3SUP3</accession>
<dbReference type="InterPro" id="IPR000719">
    <property type="entry name" value="Prot_kinase_dom"/>
</dbReference>
<reference evidence="7 9" key="2">
    <citation type="submission" date="2018-11" db="EMBL/GenBank/DDBJ databases">
        <authorList>
            <consortium name="Pathogen Informatics"/>
        </authorList>
    </citation>
    <scope>NUCLEOTIDE SEQUENCE [LARGE SCALE GENOMIC DNA]</scope>
</reference>
<dbReference type="PANTHER" id="PTHR24351">
    <property type="entry name" value="RIBOSOMAL PROTEIN S6 KINASE"/>
    <property type="match status" value="1"/>
</dbReference>
<protein>
    <submittedName>
        <fullName evidence="11">Protein kinase domain-containing protein</fullName>
    </submittedName>
</protein>
<keyword evidence="10" id="KW-1185">Reference proteome</keyword>
<feature type="domain" description="Protein kinase" evidence="6">
    <location>
        <begin position="6"/>
        <end position="267"/>
    </location>
</feature>
<dbReference type="OrthoDB" id="4062651at2759"/>